<name>A0A9P8Y815_9PEZI</name>
<dbReference type="PANTHER" id="PTHR28180">
    <property type="entry name" value="CONSERVED MITOCHONDRIAL PROTEIN-RELATED"/>
    <property type="match status" value="1"/>
</dbReference>
<accession>A0A9P8Y815</accession>
<gene>
    <name evidence="1" type="ORF">B0I36DRAFT_320254</name>
</gene>
<sequence length="259" mass="28584">MVTSSMGALPMLKQALWTSLAKDVAMPHGAWYLVASATLAVLNRPREIQQVFTYALSDLEHSRDGPGAHKEKLEVSRRIRESLVKTSAIAGLPKSINALMSLKQVTPQQLLDDEAVYSSGSRLQDLSRISQEQILYRGQSFFDKLYGKLSRRVMRQMDQCGTRDLGVIARLAYGHVLSNTSILTPMETSFVLIAGLIPQDVNPQLKGHLRGAINLGASVEQVRAVRAASIKVCEACGMKRLRDDDSVAKHGWRDEIADI</sequence>
<dbReference type="AlphaFoldDB" id="A0A9P8Y815"/>
<reference evidence="1" key="1">
    <citation type="journal article" date="2021" name="Nat. Commun.">
        <title>Genetic determinants of endophytism in the Arabidopsis root mycobiome.</title>
        <authorList>
            <person name="Mesny F."/>
            <person name="Miyauchi S."/>
            <person name="Thiergart T."/>
            <person name="Pickel B."/>
            <person name="Atanasova L."/>
            <person name="Karlsson M."/>
            <person name="Huettel B."/>
            <person name="Barry K.W."/>
            <person name="Haridas S."/>
            <person name="Chen C."/>
            <person name="Bauer D."/>
            <person name="Andreopoulos W."/>
            <person name="Pangilinan J."/>
            <person name="LaButti K."/>
            <person name="Riley R."/>
            <person name="Lipzen A."/>
            <person name="Clum A."/>
            <person name="Drula E."/>
            <person name="Henrissat B."/>
            <person name="Kohler A."/>
            <person name="Grigoriev I.V."/>
            <person name="Martin F.M."/>
            <person name="Hacquard S."/>
        </authorList>
    </citation>
    <scope>NUCLEOTIDE SEQUENCE</scope>
    <source>
        <strain evidence="1">MPI-CAGE-CH-0230</strain>
    </source>
</reference>
<dbReference type="PANTHER" id="PTHR28180:SF2">
    <property type="entry name" value="PEROXISOMAL PROTEIN 2"/>
    <property type="match status" value="1"/>
</dbReference>
<evidence type="ECO:0000313" key="1">
    <source>
        <dbReference type="EMBL" id="KAH7032884.1"/>
    </source>
</evidence>
<evidence type="ECO:0000313" key="2">
    <source>
        <dbReference type="Proteomes" id="UP000756346"/>
    </source>
</evidence>
<keyword evidence="2" id="KW-1185">Reference proteome</keyword>
<dbReference type="EMBL" id="JAGTJQ010000004">
    <property type="protein sequence ID" value="KAH7032884.1"/>
    <property type="molecule type" value="Genomic_DNA"/>
</dbReference>
<dbReference type="InterPro" id="IPR029032">
    <property type="entry name" value="AhpD-like"/>
</dbReference>
<proteinExistence type="predicted"/>
<dbReference type="InterPro" id="IPR052999">
    <property type="entry name" value="PTS1_Protein"/>
</dbReference>
<dbReference type="OrthoDB" id="5537330at2759"/>
<comment type="caution">
    <text evidence="1">The sequence shown here is derived from an EMBL/GenBank/DDBJ whole genome shotgun (WGS) entry which is preliminary data.</text>
</comment>
<organism evidence="1 2">
    <name type="scientific">Microdochium trichocladiopsis</name>
    <dbReference type="NCBI Taxonomy" id="1682393"/>
    <lineage>
        <taxon>Eukaryota</taxon>
        <taxon>Fungi</taxon>
        <taxon>Dikarya</taxon>
        <taxon>Ascomycota</taxon>
        <taxon>Pezizomycotina</taxon>
        <taxon>Sordariomycetes</taxon>
        <taxon>Xylariomycetidae</taxon>
        <taxon>Xylariales</taxon>
        <taxon>Microdochiaceae</taxon>
        <taxon>Microdochium</taxon>
    </lineage>
</organism>
<dbReference type="Proteomes" id="UP000756346">
    <property type="component" value="Unassembled WGS sequence"/>
</dbReference>
<protein>
    <submittedName>
        <fullName evidence="1">AhpD-like protein</fullName>
    </submittedName>
</protein>
<dbReference type="RefSeq" id="XP_046013716.1">
    <property type="nucleotide sequence ID" value="XM_046153529.1"/>
</dbReference>
<dbReference type="SUPFAM" id="SSF69118">
    <property type="entry name" value="AhpD-like"/>
    <property type="match status" value="1"/>
</dbReference>
<dbReference type="GeneID" id="70183075"/>
<dbReference type="Gene3D" id="1.20.1290.10">
    <property type="entry name" value="AhpD-like"/>
    <property type="match status" value="1"/>
</dbReference>